<keyword evidence="2" id="KW-1185">Reference proteome</keyword>
<dbReference type="Proteomes" id="UP000540556">
    <property type="component" value="Unassembled WGS sequence"/>
</dbReference>
<comment type="caution">
    <text evidence="1">The sequence shown here is derived from an EMBL/GenBank/DDBJ whole genome shotgun (WGS) entry which is preliminary data.</text>
</comment>
<accession>A0A7W4KAX2</accession>
<dbReference type="EMBL" id="JABEQK010000001">
    <property type="protein sequence ID" value="MBB2203540.1"/>
    <property type="molecule type" value="Genomic_DNA"/>
</dbReference>
<sequence>MRDLTDIEILSHLTALRAQVSGLCSALQMPRTTQEPPPARKAADGEIVAVTLNDSVLRRVADWQARQADLPNRAIALERMIEAFLDLDAWSRRPGLNGAGSEGAGA</sequence>
<organism evidence="1 2">
    <name type="scientific">Gluconacetobacter takamatsuzukensis</name>
    <dbReference type="NCBI Taxonomy" id="1286190"/>
    <lineage>
        <taxon>Bacteria</taxon>
        <taxon>Pseudomonadati</taxon>
        <taxon>Pseudomonadota</taxon>
        <taxon>Alphaproteobacteria</taxon>
        <taxon>Acetobacterales</taxon>
        <taxon>Acetobacteraceae</taxon>
        <taxon>Gluconacetobacter</taxon>
    </lineage>
</organism>
<dbReference type="RefSeq" id="WP_182947190.1">
    <property type="nucleotide sequence ID" value="NZ_JABEQK010000001.1"/>
</dbReference>
<proteinExistence type="predicted"/>
<gene>
    <name evidence="1" type="ORF">HLH27_00705</name>
</gene>
<evidence type="ECO:0000313" key="2">
    <source>
        <dbReference type="Proteomes" id="UP000540556"/>
    </source>
</evidence>
<name>A0A7W4KAX2_9PROT</name>
<reference evidence="1 2" key="1">
    <citation type="submission" date="2020-04" db="EMBL/GenBank/DDBJ databases">
        <title>Description of novel Gluconacetobacter.</title>
        <authorList>
            <person name="Sombolestani A."/>
        </authorList>
    </citation>
    <scope>NUCLEOTIDE SEQUENCE [LARGE SCALE GENOMIC DNA]</scope>
    <source>
        <strain evidence="1 2">LMG 27800</strain>
    </source>
</reference>
<protein>
    <submittedName>
        <fullName evidence="1">Uncharacterized protein</fullName>
    </submittedName>
</protein>
<evidence type="ECO:0000313" key="1">
    <source>
        <dbReference type="EMBL" id="MBB2203540.1"/>
    </source>
</evidence>
<dbReference type="AlphaFoldDB" id="A0A7W4KAX2"/>